<dbReference type="Pfam" id="PF05721">
    <property type="entry name" value="PhyH"/>
    <property type="match status" value="1"/>
</dbReference>
<comment type="caution">
    <text evidence="1">The sequence shown here is derived from an EMBL/GenBank/DDBJ whole genome shotgun (WGS) entry which is preliminary data.</text>
</comment>
<dbReference type="RefSeq" id="WP_203374675.1">
    <property type="nucleotide sequence ID" value="NZ_JAENHP010000001.1"/>
</dbReference>
<keyword evidence="1" id="KW-0223">Dioxygenase</keyword>
<proteinExistence type="predicted"/>
<sequence>MDERLIERFVRDGFVKLDEAVPADVVDECVSLLWAAIDAEPDDPSTWTRPVHWVSNMSQPPFARAANMPVVHNAIDAVVGAGRWQPRNGLGGFPLRFPHSDEPDDTGWHIEGAYTPPGETSYFTNVRSSHRALLLLYLFTDVDEDNAPTRIRVGSHMDVPRVLSRYGDRGASGETLSPEVDAASSHREVALATGRAGDVFVCHPFLVHAAQPHHGTRPRFLAQPCIYPANGHIEAPFANSDSPVARTIRAGLRG</sequence>
<dbReference type="GO" id="GO:0051213">
    <property type="term" value="F:dioxygenase activity"/>
    <property type="evidence" value="ECO:0007669"/>
    <property type="project" value="UniProtKB-KW"/>
</dbReference>
<dbReference type="SUPFAM" id="SSF51197">
    <property type="entry name" value="Clavaminate synthase-like"/>
    <property type="match status" value="1"/>
</dbReference>
<keyword evidence="1" id="KW-0560">Oxidoreductase</keyword>
<dbReference type="EMBL" id="JAENHP010000001">
    <property type="protein sequence ID" value="MBM2614817.1"/>
    <property type="molecule type" value="Genomic_DNA"/>
</dbReference>
<dbReference type="Gene3D" id="2.60.120.620">
    <property type="entry name" value="q2cbj1_9rhob like domain"/>
    <property type="match status" value="1"/>
</dbReference>
<keyword evidence="2" id="KW-1185">Reference proteome</keyword>
<organism evidence="1 2">
    <name type="scientific">Paractinoplanes ovalisporus</name>
    <dbReference type="NCBI Taxonomy" id="2810368"/>
    <lineage>
        <taxon>Bacteria</taxon>
        <taxon>Bacillati</taxon>
        <taxon>Actinomycetota</taxon>
        <taxon>Actinomycetes</taxon>
        <taxon>Micromonosporales</taxon>
        <taxon>Micromonosporaceae</taxon>
        <taxon>Paractinoplanes</taxon>
    </lineage>
</organism>
<name>A0ABS2A4P8_9ACTN</name>
<dbReference type="InterPro" id="IPR008775">
    <property type="entry name" value="Phytyl_CoA_dOase-like"/>
</dbReference>
<protein>
    <submittedName>
        <fullName evidence="1">Phytanoyl-CoA dioxygenase family protein</fullName>
    </submittedName>
</protein>
<dbReference type="Proteomes" id="UP000632138">
    <property type="component" value="Unassembled WGS sequence"/>
</dbReference>
<evidence type="ECO:0000313" key="2">
    <source>
        <dbReference type="Proteomes" id="UP000632138"/>
    </source>
</evidence>
<reference evidence="1 2" key="1">
    <citation type="submission" date="2021-01" db="EMBL/GenBank/DDBJ databases">
        <title>Actinoplanes sp. nov. LDG1-06 isolated from lichen.</title>
        <authorList>
            <person name="Saeng-In P."/>
            <person name="Phongsopitanun W."/>
            <person name="Kanchanasin P."/>
            <person name="Yuki M."/>
            <person name="Kudo T."/>
            <person name="Ohkuma M."/>
            <person name="Tanasupawat S."/>
        </authorList>
    </citation>
    <scope>NUCLEOTIDE SEQUENCE [LARGE SCALE GENOMIC DNA]</scope>
    <source>
        <strain evidence="1 2">LDG1-06</strain>
    </source>
</reference>
<accession>A0ABS2A4P8</accession>
<gene>
    <name evidence="1" type="ORF">JIG36_04505</name>
</gene>
<evidence type="ECO:0000313" key="1">
    <source>
        <dbReference type="EMBL" id="MBM2614817.1"/>
    </source>
</evidence>